<accession>A0ABQ5CIV2</accession>
<reference evidence="1" key="1">
    <citation type="journal article" date="2022" name="Int. J. Mol. Sci.">
        <title>Draft Genome of Tanacetum Coccineum: Genomic Comparison of Closely Related Tanacetum-Family Plants.</title>
        <authorList>
            <person name="Yamashiro T."/>
            <person name="Shiraishi A."/>
            <person name="Nakayama K."/>
            <person name="Satake H."/>
        </authorList>
    </citation>
    <scope>NUCLEOTIDE SEQUENCE</scope>
</reference>
<comment type="caution">
    <text evidence="1">The sequence shown here is derived from an EMBL/GenBank/DDBJ whole genome shotgun (WGS) entry which is preliminary data.</text>
</comment>
<organism evidence="1 2">
    <name type="scientific">Tanacetum coccineum</name>
    <dbReference type="NCBI Taxonomy" id="301880"/>
    <lineage>
        <taxon>Eukaryota</taxon>
        <taxon>Viridiplantae</taxon>
        <taxon>Streptophyta</taxon>
        <taxon>Embryophyta</taxon>
        <taxon>Tracheophyta</taxon>
        <taxon>Spermatophyta</taxon>
        <taxon>Magnoliopsida</taxon>
        <taxon>eudicotyledons</taxon>
        <taxon>Gunneridae</taxon>
        <taxon>Pentapetalae</taxon>
        <taxon>asterids</taxon>
        <taxon>campanulids</taxon>
        <taxon>Asterales</taxon>
        <taxon>Asteraceae</taxon>
        <taxon>Asteroideae</taxon>
        <taxon>Anthemideae</taxon>
        <taxon>Anthemidinae</taxon>
        <taxon>Tanacetum</taxon>
    </lineage>
</organism>
<evidence type="ECO:0000313" key="2">
    <source>
        <dbReference type="Proteomes" id="UP001151760"/>
    </source>
</evidence>
<keyword evidence="2" id="KW-1185">Reference proteome</keyword>
<name>A0ABQ5CIV2_9ASTR</name>
<reference evidence="1" key="2">
    <citation type="submission" date="2022-01" db="EMBL/GenBank/DDBJ databases">
        <authorList>
            <person name="Yamashiro T."/>
            <person name="Shiraishi A."/>
            <person name="Satake H."/>
            <person name="Nakayama K."/>
        </authorList>
    </citation>
    <scope>NUCLEOTIDE SEQUENCE</scope>
</reference>
<gene>
    <name evidence="1" type="ORF">Tco_0907281</name>
</gene>
<dbReference type="PANTHER" id="PTHR11439:SF509">
    <property type="entry name" value="RNA-DIRECTED DNA POLYMERASE"/>
    <property type="match status" value="1"/>
</dbReference>
<protein>
    <recommendedName>
        <fullName evidence="3">Copia protein</fullName>
    </recommendedName>
</protein>
<sequence>MNPISVYFDAFLSSIEPKSYKEALIESCWIKAMQEELNEFERLEVWELAKPTKKHLHAVKRNFKYIKGTINMGLWYLKDSCIALTAFADADYAGCQDTKKSTSRSMQLLGDRLVSWSSKKQKSTAISSTEAEYIALSGCCAQILWIRSQLTDYGLVFNKIPYGVWHCFYHKTHNVGIKRLLDDLRVTAAKVCVTTAKQKLVLIINFNEIYAK</sequence>
<dbReference type="Proteomes" id="UP001151760">
    <property type="component" value="Unassembled WGS sequence"/>
</dbReference>
<dbReference type="CDD" id="cd09272">
    <property type="entry name" value="RNase_HI_RT_Ty1"/>
    <property type="match status" value="1"/>
</dbReference>
<evidence type="ECO:0008006" key="3">
    <source>
        <dbReference type="Google" id="ProtNLM"/>
    </source>
</evidence>
<evidence type="ECO:0000313" key="1">
    <source>
        <dbReference type="EMBL" id="GJT27006.1"/>
    </source>
</evidence>
<dbReference type="EMBL" id="BQNB010014340">
    <property type="protein sequence ID" value="GJT27006.1"/>
    <property type="molecule type" value="Genomic_DNA"/>
</dbReference>
<dbReference type="PANTHER" id="PTHR11439">
    <property type="entry name" value="GAG-POL-RELATED RETROTRANSPOSON"/>
    <property type="match status" value="1"/>
</dbReference>
<proteinExistence type="predicted"/>